<dbReference type="KEGG" id="dee:HQN60_00250"/>
<protein>
    <submittedName>
        <fullName evidence="3">TlpA family protein disulfide reductase</fullName>
    </submittedName>
</protein>
<dbReference type="GO" id="GO:0016491">
    <property type="term" value="F:oxidoreductase activity"/>
    <property type="evidence" value="ECO:0007669"/>
    <property type="project" value="InterPro"/>
</dbReference>
<dbReference type="AlphaFoldDB" id="A0A6M8SJS0"/>
<dbReference type="PROSITE" id="PS51352">
    <property type="entry name" value="THIOREDOXIN_2"/>
    <property type="match status" value="1"/>
</dbReference>
<dbReference type="InterPro" id="IPR013740">
    <property type="entry name" value="Redoxin"/>
</dbReference>
<dbReference type="CDD" id="cd02966">
    <property type="entry name" value="TlpA_like_family"/>
    <property type="match status" value="1"/>
</dbReference>
<proteinExistence type="predicted"/>
<feature type="signal peptide" evidence="1">
    <location>
        <begin position="1"/>
        <end position="26"/>
    </location>
</feature>
<name>A0A6M8SJS0_9NEIS</name>
<dbReference type="Proteomes" id="UP000504844">
    <property type="component" value="Chromosome"/>
</dbReference>
<keyword evidence="1" id="KW-0732">Signal</keyword>
<dbReference type="PANTHER" id="PTHR42852">
    <property type="entry name" value="THIOL:DISULFIDE INTERCHANGE PROTEIN DSBE"/>
    <property type="match status" value="1"/>
</dbReference>
<feature type="chain" id="PRO_5026723061" evidence="1">
    <location>
        <begin position="27"/>
        <end position="166"/>
    </location>
</feature>
<evidence type="ECO:0000259" key="2">
    <source>
        <dbReference type="PROSITE" id="PS51352"/>
    </source>
</evidence>
<accession>A0A6M8SJS0</accession>
<gene>
    <name evidence="3" type="ORF">HQN60_00250</name>
</gene>
<sequence>MKLGFKIALSAALIGAAALVFNAFSAAEKMPLKQTMTTMAGKPIQIADYQGKVVLVNFWATSCTGCIAEMPGLVAAQNKLGKDKLITIAVAMSYDNPTYIENYLAKMPLPFEMVYDQSGEIARAFGEVQLTPTSFLLDPKGRLIKKIVGEISEQQLIDIVNEAHGA</sequence>
<dbReference type="InterPro" id="IPR036249">
    <property type="entry name" value="Thioredoxin-like_sf"/>
</dbReference>
<dbReference type="Gene3D" id="3.40.30.10">
    <property type="entry name" value="Glutaredoxin"/>
    <property type="match status" value="1"/>
</dbReference>
<dbReference type="InterPro" id="IPR050553">
    <property type="entry name" value="Thioredoxin_ResA/DsbE_sf"/>
</dbReference>
<organism evidence="3 4">
    <name type="scientific">Deefgea piscis</name>
    <dbReference type="NCBI Taxonomy" id="2739061"/>
    <lineage>
        <taxon>Bacteria</taxon>
        <taxon>Pseudomonadati</taxon>
        <taxon>Pseudomonadota</taxon>
        <taxon>Betaproteobacteria</taxon>
        <taxon>Neisseriales</taxon>
        <taxon>Chitinibacteraceae</taxon>
        <taxon>Deefgea</taxon>
    </lineage>
</organism>
<evidence type="ECO:0000256" key="1">
    <source>
        <dbReference type="SAM" id="SignalP"/>
    </source>
</evidence>
<dbReference type="PANTHER" id="PTHR42852:SF18">
    <property type="entry name" value="CHROMOSOME UNDETERMINED SCAFFOLD_47, WHOLE GENOME SHOTGUN SEQUENCE"/>
    <property type="match status" value="1"/>
</dbReference>
<feature type="domain" description="Thioredoxin" evidence="2">
    <location>
        <begin position="24"/>
        <end position="165"/>
    </location>
</feature>
<dbReference type="Pfam" id="PF08534">
    <property type="entry name" value="Redoxin"/>
    <property type="match status" value="1"/>
</dbReference>
<keyword evidence="4" id="KW-1185">Reference proteome</keyword>
<dbReference type="RefSeq" id="WP_173531805.1">
    <property type="nucleotide sequence ID" value="NZ_CP054143.1"/>
</dbReference>
<dbReference type="EMBL" id="CP054143">
    <property type="protein sequence ID" value="QKJ65295.1"/>
    <property type="molecule type" value="Genomic_DNA"/>
</dbReference>
<reference evidence="3 4" key="1">
    <citation type="submission" date="2020-05" db="EMBL/GenBank/DDBJ databases">
        <title>Complete genome sequence of Deefgea sp. D17.</title>
        <authorList>
            <person name="Bae J.-W."/>
            <person name="Han J.E."/>
        </authorList>
    </citation>
    <scope>NUCLEOTIDE SEQUENCE [LARGE SCALE GENOMIC DNA]</scope>
    <source>
        <strain evidence="3 4">D17</strain>
    </source>
</reference>
<dbReference type="SUPFAM" id="SSF52833">
    <property type="entry name" value="Thioredoxin-like"/>
    <property type="match status" value="1"/>
</dbReference>
<dbReference type="InterPro" id="IPR013766">
    <property type="entry name" value="Thioredoxin_domain"/>
</dbReference>
<evidence type="ECO:0000313" key="4">
    <source>
        <dbReference type="Proteomes" id="UP000504844"/>
    </source>
</evidence>
<evidence type="ECO:0000313" key="3">
    <source>
        <dbReference type="EMBL" id="QKJ65295.1"/>
    </source>
</evidence>